<comment type="caution">
    <text evidence="2">The sequence shown here is derived from an EMBL/GenBank/DDBJ whole genome shotgun (WGS) entry which is preliminary data.</text>
</comment>
<gene>
    <name evidence="2" type="ORF">EVOR1521_LOCUS8460</name>
</gene>
<dbReference type="GO" id="GO:0005249">
    <property type="term" value="F:voltage-gated potassium channel activity"/>
    <property type="evidence" value="ECO:0007669"/>
    <property type="project" value="InterPro"/>
</dbReference>
<dbReference type="AlphaFoldDB" id="A0AA36I5G2"/>
<dbReference type="CDD" id="cd00038">
    <property type="entry name" value="CAP_ED"/>
    <property type="match status" value="1"/>
</dbReference>
<dbReference type="SUPFAM" id="SSF51206">
    <property type="entry name" value="cAMP-binding domain-like"/>
    <property type="match status" value="1"/>
</dbReference>
<dbReference type="Gene3D" id="2.60.120.10">
    <property type="entry name" value="Jelly Rolls"/>
    <property type="match status" value="1"/>
</dbReference>
<accession>A0AA36I5G2</accession>
<dbReference type="EMBL" id="CAUJNA010000721">
    <property type="protein sequence ID" value="CAJ1380543.1"/>
    <property type="molecule type" value="Genomic_DNA"/>
</dbReference>
<dbReference type="PANTHER" id="PTHR45743:SF2">
    <property type="entry name" value="POTASSIUM CHANNEL AKT1"/>
    <property type="match status" value="1"/>
</dbReference>
<feature type="non-terminal residue" evidence="2">
    <location>
        <position position="1"/>
    </location>
</feature>
<dbReference type="InterPro" id="IPR018490">
    <property type="entry name" value="cNMP-bd_dom_sf"/>
</dbReference>
<dbReference type="PROSITE" id="PS50042">
    <property type="entry name" value="CNMP_BINDING_3"/>
    <property type="match status" value="1"/>
</dbReference>
<protein>
    <recommendedName>
        <fullName evidence="1">Cyclic nucleotide-binding domain-containing protein</fullName>
    </recommendedName>
</protein>
<dbReference type="InterPro" id="IPR014710">
    <property type="entry name" value="RmlC-like_jellyroll"/>
</dbReference>
<dbReference type="SMART" id="SM00100">
    <property type="entry name" value="cNMP"/>
    <property type="match status" value="1"/>
</dbReference>
<dbReference type="Pfam" id="PF00027">
    <property type="entry name" value="cNMP_binding"/>
    <property type="match status" value="1"/>
</dbReference>
<dbReference type="Proteomes" id="UP001178507">
    <property type="component" value="Unassembled WGS sequence"/>
</dbReference>
<organism evidence="2 3">
    <name type="scientific">Effrenium voratum</name>
    <dbReference type="NCBI Taxonomy" id="2562239"/>
    <lineage>
        <taxon>Eukaryota</taxon>
        <taxon>Sar</taxon>
        <taxon>Alveolata</taxon>
        <taxon>Dinophyceae</taxon>
        <taxon>Suessiales</taxon>
        <taxon>Symbiodiniaceae</taxon>
        <taxon>Effrenium</taxon>
    </lineage>
</organism>
<dbReference type="PANTHER" id="PTHR45743">
    <property type="entry name" value="POTASSIUM CHANNEL AKT1"/>
    <property type="match status" value="1"/>
</dbReference>
<sequence length="285" mass="31609">IRISAGGGEEESQGEGGKIQRAADVRTIEVLLTNLSHSLLQRIGRRVFLKWLAQLPIFKDCTEPFLLQLATICRPLTVPAGSFVCRAGEPTSFFCILRSGSVQLRDSNSEEVDRVDERGTALCDMSCLFGLRHEVSIVSEEESSFIKVPMEQLNTALMLYPKDQEVIHNNIFKLTPKPLVGEDDHEAISMGRGSPPSRITHRFERSAQEHEQMGAGSSLSEFPGGLGLRAVGTRRSVGLDVVSRGIMMNDDDDDMARSQASWDAHRCFDLDGPVDRLRPQKLRLC</sequence>
<reference evidence="2" key="1">
    <citation type="submission" date="2023-08" db="EMBL/GenBank/DDBJ databases">
        <authorList>
            <person name="Chen Y."/>
            <person name="Shah S."/>
            <person name="Dougan E. K."/>
            <person name="Thang M."/>
            <person name="Chan C."/>
        </authorList>
    </citation>
    <scope>NUCLEOTIDE SEQUENCE</scope>
</reference>
<dbReference type="InterPro" id="IPR000595">
    <property type="entry name" value="cNMP-bd_dom"/>
</dbReference>
<dbReference type="InterPro" id="IPR045319">
    <property type="entry name" value="KAT/AKT"/>
</dbReference>
<name>A0AA36I5G2_9DINO</name>
<keyword evidence="3" id="KW-1185">Reference proteome</keyword>
<proteinExistence type="predicted"/>
<feature type="domain" description="Cyclic nucleotide-binding" evidence="1">
    <location>
        <begin position="57"/>
        <end position="158"/>
    </location>
</feature>
<evidence type="ECO:0000313" key="3">
    <source>
        <dbReference type="Proteomes" id="UP001178507"/>
    </source>
</evidence>
<evidence type="ECO:0000259" key="1">
    <source>
        <dbReference type="PROSITE" id="PS50042"/>
    </source>
</evidence>
<evidence type="ECO:0000313" key="2">
    <source>
        <dbReference type="EMBL" id="CAJ1380543.1"/>
    </source>
</evidence>